<dbReference type="EMBL" id="QGDC01000006">
    <property type="protein sequence ID" value="RCH54638.1"/>
    <property type="molecule type" value="Genomic_DNA"/>
</dbReference>
<sequence>MPMRFSRAGYCLQALPVILACSLLLSCENDLKKVQEISAREASKPVDRTIDVEITYSDSAKVKATTTAPLLLKHTGAKPYYEMPNGVKIIFYENGKPVNTITAKRGIRRETEGVTELHKNVVATNDKGDVFKSEELIWNETEKKIRSNQPVQIIMSNGDIINGTSFESNESFYPYKIKQSTGIFNVKENPALQ</sequence>
<dbReference type="InterPro" id="IPR010664">
    <property type="entry name" value="LipoPS_assembly_LptC-rel"/>
</dbReference>
<keyword evidence="2" id="KW-1185">Reference proteome</keyword>
<dbReference type="AlphaFoldDB" id="A0A367GNM1"/>
<dbReference type="Gene3D" id="2.60.450.10">
    <property type="entry name" value="Lipopolysaccharide (LPS) transport protein A like domain"/>
    <property type="match status" value="1"/>
</dbReference>
<dbReference type="Proteomes" id="UP000253209">
    <property type="component" value="Unassembled WGS sequence"/>
</dbReference>
<gene>
    <name evidence="1" type="primary">lptC</name>
    <name evidence="1" type="ORF">DJ568_12525</name>
</gene>
<dbReference type="NCBIfam" id="TIGR04409">
    <property type="entry name" value="LptC_YrbK"/>
    <property type="match status" value="1"/>
</dbReference>
<accession>A0A367GNM1</accession>
<comment type="caution">
    <text evidence="1">The sequence shown here is derived from an EMBL/GenBank/DDBJ whole genome shotgun (WGS) entry which is preliminary data.</text>
</comment>
<name>A0A367GNM1_9SPHI</name>
<dbReference type="PROSITE" id="PS51257">
    <property type="entry name" value="PROKAR_LIPOPROTEIN"/>
    <property type="match status" value="1"/>
</dbReference>
<proteinExistence type="predicted"/>
<reference evidence="1 2" key="1">
    <citation type="submission" date="2018-05" db="EMBL/GenBank/DDBJ databases">
        <title>Mucilaginibacter hurinus sp. nov., isolated from briquette warehouse soil.</title>
        <authorList>
            <person name="Choi L."/>
        </authorList>
    </citation>
    <scope>NUCLEOTIDE SEQUENCE [LARGE SCALE GENOMIC DNA]</scope>
    <source>
        <strain evidence="1 2">ZR32</strain>
    </source>
</reference>
<organism evidence="1 2">
    <name type="scientific">Mucilaginibacter hurinus</name>
    <dbReference type="NCBI Taxonomy" id="2201324"/>
    <lineage>
        <taxon>Bacteria</taxon>
        <taxon>Pseudomonadati</taxon>
        <taxon>Bacteroidota</taxon>
        <taxon>Sphingobacteriia</taxon>
        <taxon>Sphingobacteriales</taxon>
        <taxon>Sphingobacteriaceae</taxon>
        <taxon>Mucilaginibacter</taxon>
    </lineage>
</organism>
<dbReference type="InterPro" id="IPR026265">
    <property type="entry name" value="LptC"/>
</dbReference>
<dbReference type="GO" id="GO:0005886">
    <property type="term" value="C:plasma membrane"/>
    <property type="evidence" value="ECO:0007669"/>
    <property type="project" value="InterPro"/>
</dbReference>
<protein>
    <submittedName>
        <fullName evidence="1">LPS export ABC transporter periplasmic protein LptC</fullName>
    </submittedName>
</protein>
<dbReference type="GO" id="GO:0015221">
    <property type="term" value="F:lipopolysaccharide transmembrane transporter activity"/>
    <property type="evidence" value="ECO:0007669"/>
    <property type="project" value="InterPro"/>
</dbReference>
<evidence type="ECO:0000313" key="2">
    <source>
        <dbReference type="Proteomes" id="UP000253209"/>
    </source>
</evidence>
<dbReference type="Pfam" id="PF06835">
    <property type="entry name" value="LptC"/>
    <property type="match status" value="1"/>
</dbReference>
<evidence type="ECO:0000313" key="1">
    <source>
        <dbReference type="EMBL" id="RCH54638.1"/>
    </source>
</evidence>